<dbReference type="GO" id="GO:0006637">
    <property type="term" value="P:acyl-CoA metabolic process"/>
    <property type="evidence" value="ECO:0007669"/>
    <property type="project" value="TreeGrafter"/>
</dbReference>
<dbReference type="InterPro" id="IPR025110">
    <property type="entry name" value="AMP-bd_C"/>
</dbReference>
<dbReference type="GO" id="GO:0015645">
    <property type="term" value="F:fatty acid ligase activity"/>
    <property type="evidence" value="ECO:0007669"/>
    <property type="project" value="TreeGrafter"/>
</dbReference>
<evidence type="ECO:0000313" key="9">
    <source>
        <dbReference type="Proteomes" id="UP000239480"/>
    </source>
</evidence>
<evidence type="ECO:0000256" key="2">
    <source>
        <dbReference type="ARBA" id="ARBA00022598"/>
    </source>
</evidence>
<dbReference type="FunFam" id="3.30.300.30:FF:000005">
    <property type="entry name" value="Acyl-coenzyme A synthetase ACSM5, mitochondrial"/>
    <property type="match status" value="1"/>
</dbReference>
<keyword evidence="9" id="KW-1185">Reference proteome</keyword>
<dbReference type="InterPro" id="IPR045851">
    <property type="entry name" value="AMP-bd_C_sf"/>
</dbReference>
<dbReference type="GO" id="GO:0016405">
    <property type="term" value="F:CoA-ligase activity"/>
    <property type="evidence" value="ECO:0007669"/>
    <property type="project" value="UniProtKB-ARBA"/>
</dbReference>
<evidence type="ECO:0000256" key="1">
    <source>
        <dbReference type="ARBA" id="ARBA00006432"/>
    </source>
</evidence>
<keyword evidence="4" id="KW-0067">ATP-binding</keyword>
<dbReference type="InterPro" id="IPR042099">
    <property type="entry name" value="ANL_N_sf"/>
</dbReference>
<feature type="region of interest" description="Disordered" evidence="5">
    <location>
        <begin position="1"/>
        <end position="37"/>
    </location>
</feature>
<dbReference type="Proteomes" id="UP000239480">
    <property type="component" value="Unassembled WGS sequence"/>
</dbReference>
<dbReference type="SUPFAM" id="SSF56801">
    <property type="entry name" value="Acetyl-CoA synthetase-like"/>
    <property type="match status" value="1"/>
</dbReference>
<feature type="domain" description="AMP-dependent synthetase/ligase" evidence="6">
    <location>
        <begin position="73"/>
        <end position="431"/>
    </location>
</feature>
<dbReference type="PANTHER" id="PTHR43605:SF10">
    <property type="entry name" value="ACYL-COA SYNTHETASE MEDIUM CHAIN FAMILY MEMBER 3"/>
    <property type="match status" value="1"/>
</dbReference>
<dbReference type="InterPro" id="IPR000873">
    <property type="entry name" value="AMP-dep_synth/lig_dom"/>
</dbReference>
<dbReference type="Gene3D" id="3.30.300.30">
    <property type="match status" value="1"/>
</dbReference>
<feature type="domain" description="AMP-binding enzyme C-terminal" evidence="7">
    <location>
        <begin position="480"/>
        <end position="558"/>
    </location>
</feature>
<reference evidence="8 9" key="1">
    <citation type="submission" date="2018-03" db="EMBL/GenBank/DDBJ databases">
        <title>Genomic Encyclopedia of Archaeal and Bacterial Type Strains, Phase II (KMG-II): from individual species to whole genera.</title>
        <authorList>
            <person name="Goeker M."/>
        </authorList>
    </citation>
    <scope>NUCLEOTIDE SEQUENCE [LARGE SCALE GENOMIC DNA]</scope>
    <source>
        <strain evidence="8 9">DSM 29328</strain>
    </source>
</reference>
<feature type="compositionally biased region" description="Basic and acidic residues" evidence="5">
    <location>
        <begin position="21"/>
        <end position="31"/>
    </location>
</feature>
<dbReference type="PROSITE" id="PS00455">
    <property type="entry name" value="AMP_BINDING"/>
    <property type="match status" value="1"/>
</dbReference>
<evidence type="ECO:0000256" key="3">
    <source>
        <dbReference type="ARBA" id="ARBA00022741"/>
    </source>
</evidence>
<dbReference type="Pfam" id="PF13193">
    <property type="entry name" value="AMP-binding_C"/>
    <property type="match status" value="1"/>
</dbReference>
<evidence type="ECO:0000256" key="5">
    <source>
        <dbReference type="SAM" id="MobiDB-lite"/>
    </source>
</evidence>
<comment type="caution">
    <text evidence="8">The sequence shown here is derived from an EMBL/GenBank/DDBJ whole genome shotgun (WGS) entry which is preliminary data.</text>
</comment>
<dbReference type="InterPro" id="IPR051087">
    <property type="entry name" value="Mitochondrial_ACSM"/>
</dbReference>
<sequence length="573" mass="62096">MRGHRQGVAPQSAPVPRARPRWPEVSRDQSKKCRQPGCCPGDPVISTPTYRRLLDGHGWDIPARLNMAEEVCDRWAAAEPERVALIEVAGEGLRQTTYAQLREMADGLAHRLVAQGVGPGDRVAVFRSQSPWTAAAHIAIWKIGAISIPLFTLFGPEALAVRLADSGAEVVVTDPAGVARLQACTSSDAVRSVEGLQKPPRIVIAEDTEPGPAFETRRTGPEDPAVLIYTSGTTGNPKGALHAHRVLRGHLPGVEISHDLMPLEGDVLWTPADWAWIGGLFDVLMPGLWHGVPVVAARMAKFTPEECVRIVTQASVRNVFFPPTALRALKAADVRLTGLRSVASGGEPLGAEMLDWGRRAFGLTINEFYGQTECNMIVSACGAMFDPVPGAMGRPVPGHEVEVIDHDGRPTLQEGDIAVRRGSASMMLEYWNNPEATAAKYRGDWMLTGDRGQRDGAVLRFKGRDDDVITSSGYRIGPGEVEDCLLTHPAVASVGVVGTPDAARTELVTAFVVLKPGEDGSDATRKALQDHVKTRLAAHEYPRRVHFVESLPMTISGKIIRRELRRWATEGMT</sequence>
<evidence type="ECO:0000259" key="7">
    <source>
        <dbReference type="Pfam" id="PF13193"/>
    </source>
</evidence>
<dbReference type="Gene3D" id="3.40.50.12780">
    <property type="entry name" value="N-terminal domain of ligase-like"/>
    <property type="match status" value="1"/>
</dbReference>
<dbReference type="Pfam" id="PF00501">
    <property type="entry name" value="AMP-binding"/>
    <property type="match status" value="1"/>
</dbReference>
<dbReference type="GO" id="GO:0004321">
    <property type="term" value="F:fatty-acyl-CoA synthase activity"/>
    <property type="evidence" value="ECO:0007669"/>
    <property type="project" value="TreeGrafter"/>
</dbReference>
<evidence type="ECO:0000259" key="6">
    <source>
        <dbReference type="Pfam" id="PF00501"/>
    </source>
</evidence>
<dbReference type="EMBL" id="PVTD01000001">
    <property type="protein sequence ID" value="PRY26479.1"/>
    <property type="molecule type" value="Genomic_DNA"/>
</dbReference>
<name>A0A2T0RZ67_9RHOB</name>
<dbReference type="PANTHER" id="PTHR43605">
    <property type="entry name" value="ACYL-COENZYME A SYNTHETASE"/>
    <property type="match status" value="1"/>
</dbReference>
<accession>A0A2T0RZ67</accession>
<dbReference type="InterPro" id="IPR020845">
    <property type="entry name" value="AMP-binding_CS"/>
</dbReference>
<keyword evidence="3" id="KW-0547">Nucleotide-binding</keyword>
<keyword evidence="2" id="KW-0436">Ligase</keyword>
<comment type="similarity">
    <text evidence="1">Belongs to the ATP-dependent AMP-binding enzyme family.</text>
</comment>
<evidence type="ECO:0000313" key="8">
    <source>
        <dbReference type="EMBL" id="PRY26479.1"/>
    </source>
</evidence>
<organism evidence="8 9">
    <name type="scientific">Aliiruegeria haliotis</name>
    <dbReference type="NCBI Taxonomy" id="1280846"/>
    <lineage>
        <taxon>Bacteria</taxon>
        <taxon>Pseudomonadati</taxon>
        <taxon>Pseudomonadota</taxon>
        <taxon>Alphaproteobacteria</taxon>
        <taxon>Rhodobacterales</taxon>
        <taxon>Roseobacteraceae</taxon>
        <taxon>Aliiruegeria</taxon>
    </lineage>
</organism>
<protein>
    <submittedName>
        <fullName evidence="8">Acetyl-CoA synthetase</fullName>
    </submittedName>
</protein>
<dbReference type="GO" id="GO:0005524">
    <property type="term" value="F:ATP binding"/>
    <property type="evidence" value="ECO:0007669"/>
    <property type="project" value="UniProtKB-KW"/>
</dbReference>
<proteinExistence type="inferred from homology"/>
<gene>
    <name evidence="8" type="ORF">CLV78_101575</name>
</gene>
<evidence type="ECO:0000256" key="4">
    <source>
        <dbReference type="ARBA" id="ARBA00022840"/>
    </source>
</evidence>
<dbReference type="AlphaFoldDB" id="A0A2T0RZ67"/>
<dbReference type="GO" id="GO:0006633">
    <property type="term" value="P:fatty acid biosynthetic process"/>
    <property type="evidence" value="ECO:0007669"/>
    <property type="project" value="TreeGrafter"/>
</dbReference>